<dbReference type="InterPro" id="IPR016066">
    <property type="entry name" value="A-D-PHexomutase_CS"/>
</dbReference>
<comment type="similarity">
    <text evidence="2">Belongs to the phosphohexose mutase family.</text>
</comment>
<dbReference type="SUPFAM" id="SSF55957">
    <property type="entry name" value="Phosphoglucomutase, C-terminal domain"/>
    <property type="match status" value="1"/>
</dbReference>
<dbReference type="GO" id="GO:0006166">
    <property type="term" value="P:purine ribonucleoside salvage"/>
    <property type="evidence" value="ECO:0007669"/>
    <property type="project" value="TreeGrafter"/>
</dbReference>
<protein>
    <submittedName>
        <fullName evidence="10">Phospho-sugar mutase</fullName>
    </submittedName>
</protein>
<sequence>MNTVEMIKAAGAEGKLLETSVKNLLDWTTGDFLPDWALDSIEELVKEEQWDELNDRFYQFLAFGTGGMRNRTIGNYVTGSERGTPNEMGTPSHPAVGTAVLNDFNIIRATVGLYRYCDRVLKERNEAAPPRLVIAHDVRHFSRYFCELTASTWTRLGGEALIFDGPRSTPQLSFTVRNKKATAGIVITASHNPSHDNGYKVYFEDGAQVVFPHAEGIINEVYQVKMDETPAFLEVDISTVEVMGEVEDAAYMKVLKESLLDPTVFKQASPKIVFSPIHGTGGISAPVALESVGLKVDTVAEQMVQDGRFPTVKSPNPENAEALNMAIEQARETGADIVMATDPDADRMGVAVRNADGELELLSGNMIGSLMAAFRIEKMKAMGIIPEAGTQRAALIKTFVTTPLQSAIAAKNGLKVIDTLTGFKWIGEKLLHYEEALKEKVLAAEGRVFDYDNAPLEERRRLLLEHSTFYVFGGEESYGYMASDLVRDKDANAAVLMFAEMAATLQAEGKTILDYLDEVYLRYGYYLEDVINIYYEGASGASRISNILKSYRSNPPSEIAGFRVTGWKDFGTQTLHDADGKEIPKQDFYFIELDNGYSFAGRGSGTEPKIKFYIFAHEEVTQPGDLAPAKAAAARTIEKIKQAIEADARGRAGE</sequence>
<evidence type="ECO:0000313" key="10">
    <source>
        <dbReference type="EMBL" id="NDV62694.1"/>
    </source>
</evidence>
<reference evidence="10 11" key="1">
    <citation type="submission" date="2020-02" db="EMBL/GenBank/DDBJ databases">
        <title>Albibacoteraceae fam. nov., the first described family within the subdivision 4 Verrucomicrobia.</title>
        <authorList>
            <person name="Xi F."/>
        </authorList>
    </citation>
    <scope>NUCLEOTIDE SEQUENCE [LARGE SCALE GENOMIC DNA]</scope>
    <source>
        <strain evidence="10 11">CK1056</strain>
    </source>
</reference>
<keyword evidence="3" id="KW-0597">Phosphoprotein</keyword>
<keyword evidence="4" id="KW-0479">Metal-binding</keyword>
<evidence type="ECO:0000313" key="11">
    <source>
        <dbReference type="Proteomes" id="UP000478417"/>
    </source>
</evidence>
<dbReference type="PANTHER" id="PTHR45745">
    <property type="entry name" value="PHOSPHOMANNOMUTASE 45A"/>
    <property type="match status" value="1"/>
</dbReference>
<proteinExistence type="inferred from homology"/>
<evidence type="ECO:0000256" key="6">
    <source>
        <dbReference type="ARBA" id="ARBA00023235"/>
    </source>
</evidence>
<dbReference type="GO" id="GO:0005975">
    <property type="term" value="P:carbohydrate metabolic process"/>
    <property type="evidence" value="ECO:0007669"/>
    <property type="project" value="InterPro"/>
</dbReference>
<dbReference type="AlphaFoldDB" id="A0A6B2M3L6"/>
<dbReference type="EMBL" id="JAAGNX010000002">
    <property type="protein sequence ID" value="NDV62694.1"/>
    <property type="molecule type" value="Genomic_DNA"/>
</dbReference>
<dbReference type="Pfam" id="PF02878">
    <property type="entry name" value="PGM_PMM_I"/>
    <property type="match status" value="1"/>
</dbReference>
<dbReference type="CDD" id="cd05799">
    <property type="entry name" value="PGM2"/>
    <property type="match status" value="1"/>
</dbReference>
<dbReference type="GO" id="GO:0008973">
    <property type="term" value="F:phosphopentomutase activity"/>
    <property type="evidence" value="ECO:0007669"/>
    <property type="project" value="TreeGrafter"/>
</dbReference>
<feature type="domain" description="Alpha-D-phosphohexomutase alpha/beta/alpha" evidence="8">
    <location>
        <begin position="250"/>
        <end position="351"/>
    </location>
</feature>
<dbReference type="InterPro" id="IPR005846">
    <property type="entry name" value="A-D-PHexomutase_a/b/a-III"/>
</dbReference>
<name>A0A6B2M3L6_9BACT</name>
<feature type="domain" description="Alpha-D-phosphohexomutase alpha/beta/alpha" evidence="9">
    <location>
        <begin position="466"/>
        <end position="521"/>
    </location>
</feature>
<organism evidence="10 11">
    <name type="scientific">Oceanipulchritudo coccoides</name>
    <dbReference type="NCBI Taxonomy" id="2706888"/>
    <lineage>
        <taxon>Bacteria</taxon>
        <taxon>Pseudomonadati</taxon>
        <taxon>Verrucomicrobiota</taxon>
        <taxon>Opitutia</taxon>
        <taxon>Puniceicoccales</taxon>
        <taxon>Oceanipulchritudinaceae</taxon>
        <taxon>Oceanipulchritudo</taxon>
    </lineage>
</organism>
<evidence type="ECO:0000259" key="7">
    <source>
        <dbReference type="Pfam" id="PF02878"/>
    </source>
</evidence>
<dbReference type="Gene3D" id="3.40.120.10">
    <property type="entry name" value="Alpha-D-Glucose-1,6-Bisphosphate, subunit A, domain 3"/>
    <property type="match status" value="3"/>
</dbReference>
<dbReference type="InterPro" id="IPR016055">
    <property type="entry name" value="A-D-PHexomutase_a/b/a-I/II/III"/>
</dbReference>
<feature type="domain" description="Alpha-D-phosphohexomutase alpha/beta/alpha" evidence="9">
    <location>
        <begin position="391"/>
        <end position="432"/>
    </location>
</feature>
<dbReference type="Pfam" id="PF02879">
    <property type="entry name" value="PGM_PMM_II"/>
    <property type="match status" value="1"/>
</dbReference>
<comment type="cofactor">
    <cofactor evidence="1">
        <name>Mg(2+)</name>
        <dbReference type="ChEBI" id="CHEBI:18420"/>
    </cofactor>
</comment>
<dbReference type="PANTHER" id="PTHR45745:SF1">
    <property type="entry name" value="PHOSPHOGLUCOMUTASE 2B-RELATED"/>
    <property type="match status" value="1"/>
</dbReference>
<dbReference type="Proteomes" id="UP000478417">
    <property type="component" value="Unassembled WGS sequence"/>
</dbReference>
<evidence type="ECO:0000259" key="8">
    <source>
        <dbReference type="Pfam" id="PF02879"/>
    </source>
</evidence>
<evidence type="ECO:0000256" key="1">
    <source>
        <dbReference type="ARBA" id="ARBA00001946"/>
    </source>
</evidence>
<dbReference type="GO" id="GO:0000287">
    <property type="term" value="F:magnesium ion binding"/>
    <property type="evidence" value="ECO:0007669"/>
    <property type="project" value="InterPro"/>
</dbReference>
<keyword evidence="11" id="KW-1185">Reference proteome</keyword>
<evidence type="ECO:0000256" key="5">
    <source>
        <dbReference type="ARBA" id="ARBA00022842"/>
    </source>
</evidence>
<evidence type="ECO:0000256" key="2">
    <source>
        <dbReference type="ARBA" id="ARBA00010231"/>
    </source>
</evidence>
<dbReference type="SUPFAM" id="SSF53738">
    <property type="entry name" value="Phosphoglucomutase, first 3 domains"/>
    <property type="match status" value="3"/>
</dbReference>
<comment type="caution">
    <text evidence="10">The sequence shown here is derived from an EMBL/GenBank/DDBJ whole genome shotgun (WGS) entry which is preliminary data.</text>
</comment>
<feature type="domain" description="Alpha-D-phosphohexomutase alpha/beta/alpha" evidence="7">
    <location>
        <begin position="121"/>
        <end position="222"/>
    </location>
</feature>
<evidence type="ECO:0000256" key="4">
    <source>
        <dbReference type="ARBA" id="ARBA00022723"/>
    </source>
</evidence>
<dbReference type="PROSITE" id="PS00710">
    <property type="entry name" value="PGM_PMM"/>
    <property type="match status" value="1"/>
</dbReference>
<evidence type="ECO:0000259" key="9">
    <source>
        <dbReference type="Pfam" id="PF02880"/>
    </source>
</evidence>
<dbReference type="Pfam" id="PF02880">
    <property type="entry name" value="PGM_PMM_III"/>
    <property type="match status" value="2"/>
</dbReference>
<dbReference type="RefSeq" id="WP_163965041.1">
    <property type="nucleotide sequence ID" value="NZ_JAAGNX010000002.1"/>
</dbReference>
<dbReference type="InterPro" id="IPR005845">
    <property type="entry name" value="A-D-PHexomutase_a/b/a-II"/>
</dbReference>
<keyword evidence="5" id="KW-0460">Magnesium</keyword>
<dbReference type="InterPro" id="IPR005844">
    <property type="entry name" value="A-D-PHexomutase_a/b/a-I"/>
</dbReference>
<gene>
    <name evidence="10" type="ORF">G0Q06_09550</name>
</gene>
<dbReference type="InterPro" id="IPR036900">
    <property type="entry name" value="A-D-PHexomutase_C_sf"/>
</dbReference>
<evidence type="ECO:0000256" key="3">
    <source>
        <dbReference type="ARBA" id="ARBA00022553"/>
    </source>
</evidence>
<keyword evidence="6" id="KW-0413">Isomerase</keyword>
<accession>A0A6B2M3L6</accession>